<dbReference type="InterPro" id="IPR023214">
    <property type="entry name" value="HAD_sf"/>
</dbReference>
<dbReference type="Gene3D" id="3.40.50.1000">
    <property type="entry name" value="HAD superfamily/HAD-like"/>
    <property type="match status" value="1"/>
</dbReference>
<dbReference type="InterPro" id="IPR036412">
    <property type="entry name" value="HAD-like_sf"/>
</dbReference>
<dbReference type="Proteomes" id="UP000824260">
    <property type="component" value="Unassembled WGS sequence"/>
</dbReference>
<dbReference type="Pfam" id="PF12710">
    <property type="entry name" value="HAD"/>
    <property type="match status" value="1"/>
</dbReference>
<dbReference type="SUPFAM" id="SSF56784">
    <property type="entry name" value="HAD-like"/>
    <property type="match status" value="1"/>
</dbReference>
<evidence type="ECO:0000313" key="1">
    <source>
        <dbReference type="EMBL" id="HIQ82505.1"/>
    </source>
</evidence>
<dbReference type="EMBL" id="DVFZ01000051">
    <property type="protein sequence ID" value="HIQ82505.1"/>
    <property type="molecule type" value="Genomic_DNA"/>
</dbReference>
<protein>
    <submittedName>
        <fullName evidence="1">Haloacid dehalogenase-like hydrolase</fullName>
    </submittedName>
</protein>
<keyword evidence="1" id="KW-0378">Hydrolase</keyword>
<reference evidence="1" key="2">
    <citation type="journal article" date="2021" name="PeerJ">
        <title>Extensive microbial diversity within the chicken gut microbiome revealed by metagenomics and culture.</title>
        <authorList>
            <person name="Gilroy R."/>
            <person name="Ravi A."/>
            <person name="Getino M."/>
            <person name="Pursley I."/>
            <person name="Horton D.L."/>
            <person name="Alikhan N.F."/>
            <person name="Baker D."/>
            <person name="Gharbi K."/>
            <person name="Hall N."/>
            <person name="Watson M."/>
            <person name="Adriaenssens E.M."/>
            <person name="Foster-Nyarko E."/>
            <person name="Jarju S."/>
            <person name="Secka A."/>
            <person name="Antonio M."/>
            <person name="Oren A."/>
            <person name="Chaudhuri R.R."/>
            <person name="La Ragione R."/>
            <person name="Hildebrand F."/>
            <person name="Pallen M.J."/>
        </authorList>
    </citation>
    <scope>NUCLEOTIDE SEQUENCE</scope>
    <source>
        <strain evidence="1">ChiSjej6B24-2974</strain>
    </source>
</reference>
<dbReference type="AlphaFoldDB" id="A0A9D1CXH2"/>
<sequence>MNVYDFDNTILRGDSTARFFAWCLARCPRMWLDAPGQIGNALLFVLKVRKKQAFKQRMLSFLSRIDVERQLERFWAKNLSRVKPFYRERHREDDVVISASPEFLIRPACASLGIRHVLGSPVDMRSGRFLGPNCHGREKVNRFYAAFPGGKIDEFYSDSYSDQPLADLAKRAFLVRGEDVLPWDAKKRR</sequence>
<name>A0A9D1CXH2_9FIRM</name>
<organism evidence="1 2">
    <name type="scientific">Candidatus Pullichristensenella stercorigallinarum</name>
    <dbReference type="NCBI Taxonomy" id="2840909"/>
    <lineage>
        <taxon>Bacteria</taxon>
        <taxon>Bacillati</taxon>
        <taxon>Bacillota</taxon>
        <taxon>Clostridia</taxon>
        <taxon>Candidatus Pullichristensenella</taxon>
    </lineage>
</organism>
<reference evidence="1" key="1">
    <citation type="submission" date="2020-10" db="EMBL/GenBank/DDBJ databases">
        <authorList>
            <person name="Gilroy R."/>
        </authorList>
    </citation>
    <scope>NUCLEOTIDE SEQUENCE</scope>
    <source>
        <strain evidence="1">ChiSjej6B24-2974</strain>
    </source>
</reference>
<proteinExistence type="predicted"/>
<evidence type="ECO:0000313" key="2">
    <source>
        <dbReference type="Proteomes" id="UP000824260"/>
    </source>
</evidence>
<dbReference type="Gene3D" id="1.20.1440.100">
    <property type="entry name" value="SG protein - dephosphorylation function"/>
    <property type="match status" value="1"/>
</dbReference>
<dbReference type="GO" id="GO:0016787">
    <property type="term" value="F:hydrolase activity"/>
    <property type="evidence" value="ECO:0007669"/>
    <property type="project" value="UniProtKB-KW"/>
</dbReference>
<accession>A0A9D1CXH2</accession>
<comment type="caution">
    <text evidence="1">The sequence shown here is derived from an EMBL/GenBank/DDBJ whole genome shotgun (WGS) entry which is preliminary data.</text>
</comment>
<gene>
    <name evidence="1" type="ORF">IAA52_05325</name>
</gene>